<keyword evidence="3" id="KW-1185">Reference proteome</keyword>
<dbReference type="OrthoDB" id="2858653at2759"/>
<dbReference type="InterPro" id="IPR001810">
    <property type="entry name" value="F-box_dom"/>
</dbReference>
<dbReference type="EMBL" id="KZ293654">
    <property type="protein sequence ID" value="PBK94241.1"/>
    <property type="molecule type" value="Genomic_DNA"/>
</dbReference>
<dbReference type="SUPFAM" id="SSF81383">
    <property type="entry name" value="F-box domain"/>
    <property type="match status" value="1"/>
</dbReference>
<reference evidence="3" key="1">
    <citation type="journal article" date="2017" name="Nat. Ecol. Evol.">
        <title>Genome expansion and lineage-specific genetic innovations in the forest pathogenic fungi Armillaria.</title>
        <authorList>
            <person name="Sipos G."/>
            <person name="Prasanna A.N."/>
            <person name="Walter M.C."/>
            <person name="O'Connor E."/>
            <person name="Balint B."/>
            <person name="Krizsan K."/>
            <person name="Kiss B."/>
            <person name="Hess J."/>
            <person name="Varga T."/>
            <person name="Slot J."/>
            <person name="Riley R."/>
            <person name="Boka B."/>
            <person name="Rigling D."/>
            <person name="Barry K."/>
            <person name="Lee J."/>
            <person name="Mihaltcheva S."/>
            <person name="LaButti K."/>
            <person name="Lipzen A."/>
            <person name="Waldron R."/>
            <person name="Moloney N.M."/>
            <person name="Sperisen C."/>
            <person name="Kredics L."/>
            <person name="Vagvoelgyi C."/>
            <person name="Patrignani A."/>
            <person name="Fitzpatrick D."/>
            <person name="Nagy I."/>
            <person name="Doyle S."/>
            <person name="Anderson J.B."/>
            <person name="Grigoriev I.V."/>
            <person name="Gueldener U."/>
            <person name="Muensterkoetter M."/>
            <person name="Nagy L.G."/>
        </authorList>
    </citation>
    <scope>NUCLEOTIDE SEQUENCE [LARGE SCALE GENOMIC DNA]</scope>
    <source>
        <strain evidence="3">Ar21-2</strain>
    </source>
</reference>
<proteinExistence type="predicted"/>
<name>A0A2H3DG89_ARMGA</name>
<evidence type="ECO:0000313" key="3">
    <source>
        <dbReference type="Proteomes" id="UP000217790"/>
    </source>
</evidence>
<accession>A0A2H3DG89</accession>
<dbReference type="PROSITE" id="PS50181">
    <property type="entry name" value="FBOX"/>
    <property type="match status" value="1"/>
</dbReference>
<organism evidence="2 3">
    <name type="scientific">Armillaria gallica</name>
    <name type="common">Bulbous honey fungus</name>
    <name type="synonym">Armillaria bulbosa</name>
    <dbReference type="NCBI Taxonomy" id="47427"/>
    <lineage>
        <taxon>Eukaryota</taxon>
        <taxon>Fungi</taxon>
        <taxon>Dikarya</taxon>
        <taxon>Basidiomycota</taxon>
        <taxon>Agaricomycotina</taxon>
        <taxon>Agaricomycetes</taxon>
        <taxon>Agaricomycetidae</taxon>
        <taxon>Agaricales</taxon>
        <taxon>Marasmiineae</taxon>
        <taxon>Physalacriaceae</taxon>
        <taxon>Armillaria</taxon>
    </lineage>
</organism>
<gene>
    <name evidence="2" type="ORF">ARMGADRAFT_89345</name>
</gene>
<feature type="domain" description="F-box" evidence="1">
    <location>
        <begin position="1"/>
        <end position="46"/>
    </location>
</feature>
<dbReference type="InParanoid" id="A0A2H3DG89"/>
<evidence type="ECO:0000313" key="2">
    <source>
        <dbReference type="EMBL" id="PBK94241.1"/>
    </source>
</evidence>
<protein>
    <recommendedName>
        <fullName evidence="1">F-box domain-containing protein</fullName>
    </recommendedName>
</protein>
<dbReference type="InterPro" id="IPR036047">
    <property type="entry name" value="F-box-like_dom_sf"/>
</dbReference>
<dbReference type="Proteomes" id="UP000217790">
    <property type="component" value="Unassembled WGS sequence"/>
</dbReference>
<sequence length="140" mass="16262">MMLLSALPFELLYKIASLLDQEEKQNLRLASKKLCSVATPLVFKTVSIYLTRSRHYRKCLAFLKALKTRADLAQHIQRLLIYGSFDPSYEKETIWHVITNGRKRDIRLNEKRLLEAIPSLISLRSLCFLHFHLGGLGHLR</sequence>
<dbReference type="AlphaFoldDB" id="A0A2H3DG89"/>
<evidence type="ECO:0000259" key="1">
    <source>
        <dbReference type="PROSITE" id="PS50181"/>
    </source>
</evidence>